<feature type="binding site" evidence="14">
    <location>
        <position position="341"/>
    </location>
    <ligand>
        <name>Mg(2+)</name>
        <dbReference type="ChEBI" id="CHEBI:18420"/>
    </ligand>
</feature>
<evidence type="ECO:0000256" key="2">
    <source>
        <dbReference type="ARBA" id="ARBA00005984"/>
    </source>
</evidence>
<sequence>MMRAIIYLILATICATSAVPNKFHTSGHFHKNIREESASYWNEQAQARLKEQLLRRPNTGIAKNVIFFIGDGMSMATLTATRIHLGQKSGSSGEETELSFDKFPYVGLSKTYCVNKQFGESACTATAYLGGVKSNENTIGVTAAVKNGDCDAMNNVSNHVPSTAHYSQLKGKRTGLVTTALVTEASPAGVYGHTAEREWHCDADVKRSGKDPKRCLDMATQLVHGATGSGLNVIFGGGRTMFLPNSKVDEDGTPGSRLDQRDLVKEWAQRKGNATSRYVSDREGLLNITDSTEYALGLFNSSVMDYNLERNKSKKPSLEEMTLKAIELLSNGNKGFFLFVEGALIDYAHHDNQARIALDETVEFHKAIEAAVKVTDERDTLIVVTADHSHSMLLSGGMERGHDILGVDTLTVDSLNYTTISYGTGPGYKGCENGRRYNVSKDNLTDVRYSYPTMVPLPIAQHGGDDVAIFARGPWAHLFSGVLEQNVIAHIINFASCVGIGATACD</sequence>
<comment type="similarity">
    <text evidence="2 15">Belongs to the alkaline phosphatase family.</text>
</comment>
<feature type="signal peptide" evidence="16">
    <location>
        <begin position="1"/>
        <end position="18"/>
    </location>
</feature>
<keyword evidence="18" id="KW-1185">Reference proteome</keyword>
<dbReference type="EMBL" id="VVIM01000009">
    <property type="protein sequence ID" value="KAB0793287.1"/>
    <property type="molecule type" value="Genomic_DNA"/>
</dbReference>
<feature type="binding site" evidence="14">
    <location>
        <position position="350"/>
    </location>
    <ligand>
        <name>Zn(2+)</name>
        <dbReference type="ChEBI" id="CHEBI:29105"/>
        <label>2</label>
    </ligand>
</feature>
<dbReference type="GO" id="GO:0046872">
    <property type="term" value="F:metal ion binding"/>
    <property type="evidence" value="ECO:0007669"/>
    <property type="project" value="UniProtKB-KW"/>
</dbReference>
<evidence type="ECO:0000256" key="4">
    <source>
        <dbReference type="ARBA" id="ARBA00022475"/>
    </source>
</evidence>
<feature type="binding site" evidence="14">
    <location>
        <position position="462"/>
    </location>
    <ligand>
        <name>Zn(2+)</name>
        <dbReference type="ChEBI" id="CHEBI:29105"/>
        <label>2</label>
    </ligand>
</feature>
<evidence type="ECO:0000256" key="16">
    <source>
        <dbReference type="SAM" id="SignalP"/>
    </source>
</evidence>
<evidence type="ECO:0000256" key="14">
    <source>
        <dbReference type="PIRSR" id="PIRSR601952-2"/>
    </source>
</evidence>
<evidence type="ECO:0000256" key="5">
    <source>
        <dbReference type="ARBA" id="ARBA00022622"/>
    </source>
</evidence>
<feature type="binding site" evidence="14">
    <location>
        <position position="387"/>
    </location>
    <ligand>
        <name>Zn(2+)</name>
        <dbReference type="ChEBI" id="CHEBI:29105"/>
        <label>2</label>
    </ligand>
</feature>
<dbReference type="GO" id="GO:0005886">
    <property type="term" value="C:plasma membrane"/>
    <property type="evidence" value="ECO:0007669"/>
    <property type="project" value="UniProtKB-SubCell"/>
</dbReference>
<keyword evidence="6 14" id="KW-0479">Metal-binding</keyword>
<evidence type="ECO:0000256" key="11">
    <source>
        <dbReference type="ARBA" id="ARBA00023180"/>
    </source>
</evidence>
<comment type="cofactor">
    <cofactor evidence="14">
        <name>Mg(2+)</name>
        <dbReference type="ChEBI" id="CHEBI:18420"/>
    </cofactor>
    <text evidence="14">Binds 1 Mg(2+) ion.</text>
</comment>
<feature type="binding site" evidence="14">
    <location>
        <position position="71"/>
    </location>
    <ligand>
        <name>Mg(2+)</name>
        <dbReference type="ChEBI" id="CHEBI:18420"/>
    </ligand>
</feature>
<dbReference type="AlphaFoldDB" id="A0A5N4A7H7"/>
<keyword evidence="9 14" id="KW-0460">Magnesium</keyword>
<keyword evidence="16" id="KW-0732">Signal</keyword>
<dbReference type="EC" id="3.1.3.1" evidence="3"/>
<feature type="chain" id="PRO_5024385124" description="alkaline phosphatase" evidence="16">
    <location>
        <begin position="19"/>
        <end position="506"/>
    </location>
</feature>
<keyword evidence="8 14" id="KW-0862">Zinc</keyword>
<feature type="active site" description="Phosphoserine intermediate" evidence="13">
    <location>
        <position position="121"/>
    </location>
</feature>
<dbReference type="CDD" id="cd16012">
    <property type="entry name" value="ALP"/>
    <property type="match status" value="1"/>
</dbReference>
<evidence type="ECO:0000256" key="3">
    <source>
        <dbReference type="ARBA" id="ARBA00012647"/>
    </source>
</evidence>
<evidence type="ECO:0000256" key="13">
    <source>
        <dbReference type="PIRSR" id="PIRSR601952-1"/>
    </source>
</evidence>
<dbReference type="InterPro" id="IPR001952">
    <property type="entry name" value="Alkaline_phosphatase"/>
</dbReference>
<keyword evidence="10" id="KW-0472">Membrane</keyword>
<dbReference type="FunFam" id="3.40.720.10:FF:000008">
    <property type="entry name" value="Alkaline phosphatase"/>
    <property type="match status" value="1"/>
</dbReference>
<evidence type="ECO:0000256" key="10">
    <source>
        <dbReference type="ARBA" id="ARBA00023136"/>
    </source>
</evidence>
<keyword evidence="11" id="KW-0325">Glycoprotein</keyword>
<dbReference type="InParanoid" id="A0A5N4A7H7"/>
<feature type="binding site" evidence="14">
    <location>
        <position position="388"/>
    </location>
    <ligand>
        <name>Zn(2+)</name>
        <dbReference type="ChEBI" id="CHEBI:29105"/>
        <label>2</label>
    </ligand>
</feature>
<dbReference type="SUPFAM" id="SSF53649">
    <property type="entry name" value="Alkaline phosphatase-like"/>
    <property type="match status" value="1"/>
</dbReference>
<dbReference type="InterPro" id="IPR017850">
    <property type="entry name" value="Alkaline_phosphatase_core_sf"/>
</dbReference>
<evidence type="ECO:0000256" key="12">
    <source>
        <dbReference type="ARBA" id="ARBA00023288"/>
    </source>
</evidence>
<keyword evidence="7" id="KW-0378">Hydrolase</keyword>
<evidence type="ECO:0000256" key="6">
    <source>
        <dbReference type="ARBA" id="ARBA00022723"/>
    </source>
</evidence>
<proteinExistence type="inferred from homology"/>
<dbReference type="Gene3D" id="3.40.720.10">
    <property type="entry name" value="Alkaline Phosphatase, subunit A"/>
    <property type="match status" value="1"/>
</dbReference>
<keyword evidence="5" id="KW-0336">GPI-anchor</keyword>
<dbReference type="OrthoDB" id="5818554at2759"/>
<comment type="cofactor">
    <cofactor evidence="14">
        <name>Zn(2+)</name>
        <dbReference type="ChEBI" id="CHEBI:29105"/>
    </cofactor>
    <text evidence="14">Binds 2 Zn(2+) ions.</text>
</comment>
<comment type="caution">
    <text evidence="17">The sequence shown here is derived from an EMBL/GenBank/DDBJ whole genome shotgun (WGS) entry which is preliminary data.</text>
</comment>
<evidence type="ECO:0000256" key="15">
    <source>
        <dbReference type="RuleBase" id="RU003946"/>
    </source>
</evidence>
<dbReference type="Pfam" id="PF00245">
    <property type="entry name" value="Alk_phosphatase"/>
    <property type="match status" value="1"/>
</dbReference>
<gene>
    <name evidence="17" type="ORF">PPYR_12907</name>
</gene>
<evidence type="ECO:0000313" key="18">
    <source>
        <dbReference type="Proteomes" id="UP000327044"/>
    </source>
</evidence>
<accession>A0A5N4A7H7</accession>
<comment type="subcellular location">
    <subcellularLocation>
        <location evidence="1">Cell membrane</location>
        <topology evidence="1">Lipid-anchor</topology>
        <topology evidence="1">GPI-anchor</topology>
    </subcellularLocation>
</comment>
<dbReference type="FunCoup" id="A0A5N4A7H7">
    <property type="interactions" value="129"/>
</dbReference>
<evidence type="ECO:0000256" key="8">
    <source>
        <dbReference type="ARBA" id="ARBA00022833"/>
    </source>
</evidence>
<feature type="binding site" evidence="14">
    <location>
        <position position="186"/>
    </location>
    <ligand>
        <name>Mg(2+)</name>
        <dbReference type="ChEBI" id="CHEBI:18420"/>
    </ligand>
</feature>
<evidence type="ECO:0000256" key="7">
    <source>
        <dbReference type="ARBA" id="ARBA00022801"/>
    </source>
</evidence>
<dbReference type="SMART" id="SM00098">
    <property type="entry name" value="alkPPc"/>
    <property type="match status" value="1"/>
</dbReference>
<keyword evidence="12" id="KW-0449">Lipoprotein</keyword>
<evidence type="ECO:0000313" key="17">
    <source>
        <dbReference type="EMBL" id="KAB0793287.1"/>
    </source>
</evidence>
<dbReference type="PANTHER" id="PTHR11596:SF91">
    <property type="entry name" value="ALKALINE PHOSPHATASE-RELATED"/>
    <property type="match status" value="1"/>
</dbReference>
<protein>
    <recommendedName>
        <fullName evidence="3">alkaline phosphatase</fullName>
        <ecNumber evidence="3">3.1.3.1</ecNumber>
    </recommendedName>
</protein>
<evidence type="ECO:0000256" key="1">
    <source>
        <dbReference type="ARBA" id="ARBA00004609"/>
    </source>
</evidence>
<name>A0A5N4A7H7_PHOPY</name>
<reference evidence="17 18" key="1">
    <citation type="journal article" date="2018" name="Elife">
        <title>Firefly genomes illuminate parallel origins of bioluminescence in beetles.</title>
        <authorList>
            <person name="Fallon T.R."/>
            <person name="Lower S.E."/>
            <person name="Chang C.H."/>
            <person name="Bessho-Uehara M."/>
            <person name="Martin G.J."/>
            <person name="Bewick A.J."/>
            <person name="Behringer M."/>
            <person name="Debat H.J."/>
            <person name="Wong I."/>
            <person name="Day J.C."/>
            <person name="Suvorov A."/>
            <person name="Silva C.J."/>
            <person name="Stanger-Hall K.F."/>
            <person name="Hall D.W."/>
            <person name="Schmitz R.J."/>
            <person name="Nelson D.R."/>
            <person name="Lewis S.M."/>
            <person name="Shigenobu S."/>
            <person name="Bybee S.M."/>
            <person name="Larracuente A.M."/>
            <person name="Oba Y."/>
            <person name="Weng J.K."/>
        </authorList>
    </citation>
    <scope>NUCLEOTIDE SEQUENCE [LARGE SCALE GENOMIC DNA]</scope>
    <source>
        <strain evidence="17">1611_PpyrPB1</strain>
        <tissue evidence="17">Whole body</tissue>
    </source>
</reference>
<dbReference type="PANTHER" id="PTHR11596">
    <property type="entry name" value="ALKALINE PHOSPHATASE"/>
    <property type="match status" value="1"/>
</dbReference>
<evidence type="ECO:0000256" key="9">
    <source>
        <dbReference type="ARBA" id="ARBA00022842"/>
    </source>
</evidence>
<dbReference type="GO" id="GO:0004035">
    <property type="term" value="F:alkaline phosphatase activity"/>
    <property type="evidence" value="ECO:0007669"/>
    <property type="project" value="UniProtKB-EC"/>
</dbReference>
<keyword evidence="4" id="KW-1003">Cell membrane</keyword>
<dbReference type="Proteomes" id="UP000327044">
    <property type="component" value="Unassembled WGS sequence"/>
</dbReference>
<organism evidence="17 18">
    <name type="scientific">Photinus pyralis</name>
    <name type="common">Common eastern firefly</name>
    <name type="synonym">Lampyris pyralis</name>
    <dbReference type="NCBI Taxonomy" id="7054"/>
    <lineage>
        <taxon>Eukaryota</taxon>
        <taxon>Metazoa</taxon>
        <taxon>Ecdysozoa</taxon>
        <taxon>Arthropoda</taxon>
        <taxon>Hexapoda</taxon>
        <taxon>Insecta</taxon>
        <taxon>Pterygota</taxon>
        <taxon>Neoptera</taxon>
        <taxon>Endopterygota</taxon>
        <taxon>Coleoptera</taxon>
        <taxon>Polyphaga</taxon>
        <taxon>Elateriformia</taxon>
        <taxon>Elateroidea</taxon>
        <taxon>Lampyridae</taxon>
        <taxon>Lampyrinae</taxon>
        <taxon>Photinus</taxon>
    </lineage>
</organism>
<feature type="binding site" evidence="14">
    <location>
        <position position="346"/>
    </location>
    <ligand>
        <name>Zn(2+)</name>
        <dbReference type="ChEBI" id="CHEBI:29105"/>
        <label>2</label>
    </ligand>
</feature>
<feature type="binding site" evidence="14">
    <location>
        <position position="71"/>
    </location>
    <ligand>
        <name>Zn(2+)</name>
        <dbReference type="ChEBI" id="CHEBI:29105"/>
        <label>2</label>
    </ligand>
</feature>
<dbReference type="GO" id="GO:0098552">
    <property type="term" value="C:side of membrane"/>
    <property type="evidence" value="ECO:0007669"/>
    <property type="project" value="UniProtKB-KW"/>
</dbReference>
<dbReference type="PRINTS" id="PR00113">
    <property type="entry name" value="ALKPHPHTASE"/>
</dbReference>